<comment type="caution">
    <text evidence="2">The sequence shown here is derived from an EMBL/GenBank/DDBJ whole genome shotgun (WGS) entry which is preliminary data.</text>
</comment>
<gene>
    <name evidence="2" type="ORF">ACET3X_005639</name>
</gene>
<dbReference type="EMBL" id="JBHGVX010000005">
    <property type="protein sequence ID" value="KAL1795415.1"/>
    <property type="molecule type" value="Genomic_DNA"/>
</dbReference>
<dbReference type="RefSeq" id="XP_069305999.1">
    <property type="nucleotide sequence ID" value="XM_069451862.1"/>
</dbReference>
<proteinExistence type="predicted"/>
<reference evidence="2 3" key="1">
    <citation type="submission" date="2024-09" db="EMBL/GenBank/DDBJ databases">
        <title>T2T genomes of carrot and Alternaria dauci and their utility for understanding host-pathogen interaction during carrot leaf blight disease.</title>
        <authorList>
            <person name="Liu W."/>
            <person name="Xu S."/>
            <person name="Ou C."/>
            <person name="Liu X."/>
            <person name="Zhuang F."/>
            <person name="Deng X.W."/>
        </authorList>
    </citation>
    <scope>NUCLEOTIDE SEQUENCE [LARGE SCALE GENOMIC DNA]</scope>
    <source>
        <strain evidence="2 3">A2016</strain>
    </source>
</reference>
<organism evidence="2 3">
    <name type="scientific">Alternaria dauci</name>
    <dbReference type="NCBI Taxonomy" id="48095"/>
    <lineage>
        <taxon>Eukaryota</taxon>
        <taxon>Fungi</taxon>
        <taxon>Dikarya</taxon>
        <taxon>Ascomycota</taxon>
        <taxon>Pezizomycotina</taxon>
        <taxon>Dothideomycetes</taxon>
        <taxon>Pleosporomycetidae</taxon>
        <taxon>Pleosporales</taxon>
        <taxon>Pleosporineae</taxon>
        <taxon>Pleosporaceae</taxon>
        <taxon>Alternaria</taxon>
        <taxon>Alternaria sect. Porri</taxon>
    </lineage>
</organism>
<dbReference type="Proteomes" id="UP001578633">
    <property type="component" value="Chromosome 5"/>
</dbReference>
<accession>A0ABR3UGE5</accession>
<dbReference type="GeneID" id="96085961"/>
<dbReference type="PANTHER" id="PTHR33112:SF16">
    <property type="entry name" value="HETEROKARYON INCOMPATIBILITY DOMAIN-CONTAINING PROTEIN"/>
    <property type="match status" value="1"/>
</dbReference>
<keyword evidence="3" id="KW-1185">Reference proteome</keyword>
<dbReference type="Pfam" id="PF06985">
    <property type="entry name" value="HET"/>
    <property type="match status" value="1"/>
</dbReference>
<name>A0ABR3UGE5_9PLEO</name>
<evidence type="ECO:0000313" key="2">
    <source>
        <dbReference type="EMBL" id="KAL1795415.1"/>
    </source>
</evidence>
<protein>
    <recommendedName>
        <fullName evidence="1">Heterokaryon incompatibility domain-containing protein</fullName>
    </recommendedName>
</protein>
<dbReference type="PANTHER" id="PTHR33112">
    <property type="entry name" value="DOMAIN PROTEIN, PUTATIVE-RELATED"/>
    <property type="match status" value="1"/>
</dbReference>
<feature type="domain" description="Heterokaryon incompatibility" evidence="1">
    <location>
        <begin position="190"/>
        <end position="339"/>
    </location>
</feature>
<sequence length="442" mass="49263">MSSATSPDLCSTSLASAGRLCDHCSNLGHEIRQLCEVKDFTISKPRPLVEENRLICAFCDLIASDPWLGSEDSEGDFIIHNKRYASEYGVLPTDGIGEITIESENGHTLKLAVFTTKGSKPAAAKHVSGRCIKAASDLDRAREWLSDCLDNHDHGSKGDATIPSRLLAVGTADGSEQIKIVDNSNPIEKYLAVSYRWGGTNSLLTTAETLKPFHTSIAWDLLPRTFRDAIEIARELDVGYIWIDSLCIIQDDPEDWELESAKMADIYNGAYLTIMAASASDSQGGFFQDRATIKNMVALPYTDADGSTELSVFVAKGLYGYEDEVVNGPLFQRGWVFQERLMSKRKLIFGQNQTYWECNSIVKSESKFRRREKKFKSRDPQENDAFRAFSDPSYDWNDALWIVARPFASVAVMVRYLCCVQRSLQNGLLRPIMVLGIDGESN</sequence>
<evidence type="ECO:0000313" key="3">
    <source>
        <dbReference type="Proteomes" id="UP001578633"/>
    </source>
</evidence>
<dbReference type="InterPro" id="IPR010730">
    <property type="entry name" value="HET"/>
</dbReference>
<evidence type="ECO:0000259" key="1">
    <source>
        <dbReference type="Pfam" id="PF06985"/>
    </source>
</evidence>